<accession>A0A453PJB6</accession>
<evidence type="ECO:0000313" key="1">
    <source>
        <dbReference type="EnsemblPlants" id="AET6Gv20752300.10"/>
    </source>
</evidence>
<dbReference type="Gramene" id="AET6Gv20752300.10">
    <property type="protein sequence ID" value="AET6Gv20752300.10"/>
    <property type="gene ID" value="AET6Gv20752300"/>
</dbReference>
<reference evidence="1" key="3">
    <citation type="journal article" date="2017" name="Nature">
        <title>Genome sequence of the progenitor of the wheat D genome Aegilops tauschii.</title>
        <authorList>
            <person name="Luo M.C."/>
            <person name="Gu Y.Q."/>
            <person name="Puiu D."/>
            <person name="Wang H."/>
            <person name="Twardziok S.O."/>
            <person name="Deal K.R."/>
            <person name="Huo N."/>
            <person name="Zhu T."/>
            <person name="Wang L."/>
            <person name="Wang Y."/>
            <person name="McGuire P.E."/>
            <person name="Liu S."/>
            <person name="Long H."/>
            <person name="Ramasamy R.K."/>
            <person name="Rodriguez J.C."/>
            <person name="Van S.L."/>
            <person name="Yuan L."/>
            <person name="Wang Z."/>
            <person name="Xia Z."/>
            <person name="Xiao L."/>
            <person name="Anderson O.D."/>
            <person name="Ouyang S."/>
            <person name="Liang Y."/>
            <person name="Zimin A.V."/>
            <person name="Pertea G."/>
            <person name="Qi P."/>
            <person name="Bennetzen J.L."/>
            <person name="Dai X."/>
            <person name="Dawson M.W."/>
            <person name="Muller H.G."/>
            <person name="Kugler K."/>
            <person name="Rivarola-Duarte L."/>
            <person name="Spannagl M."/>
            <person name="Mayer K.F.X."/>
            <person name="Lu F.H."/>
            <person name="Bevan M.W."/>
            <person name="Leroy P."/>
            <person name="Li P."/>
            <person name="You F.M."/>
            <person name="Sun Q."/>
            <person name="Liu Z."/>
            <person name="Lyons E."/>
            <person name="Wicker T."/>
            <person name="Salzberg S.L."/>
            <person name="Devos K.M."/>
            <person name="Dvorak J."/>
        </authorList>
    </citation>
    <scope>NUCLEOTIDE SEQUENCE [LARGE SCALE GENOMIC DNA]</scope>
    <source>
        <strain evidence="1">cv. AL8/78</strain>
    </source>
</reference>
<evidence type="ECO:0000313" key="2">
    <source>
        <dbReference type="Proteomes" id="UP000015105"/>
    </source>
</evidence>
<reference evidence="1" key="4">
    <citation type="submission" date="2019-03" db="UniProtKB">
        <authorList>
            <consortium name="EnsemblPlants"/>
        </authorList>
    </citation>
    <scope>IDENTIFICATION</scope>
</reference>
<dbReference type="EnsemblPlants" id="AET6Gv20752300.10">
    <property type="protein sequence ID" value="AET6Gv20752300.10"/>
    <property type="gene ID" value="AET6Gv20752300"/>
</dbReference>
<reference evidence="2" key="1">
    <citation type="journal article" date="2014" name="Science">
        <title>Ancient hybridizations among the ancestral genomes of bread wheat.</title>
        <authorList>
            <consortium name="International Wheat Genome Sequencing Consortium,"/>
            <person name="Marcussen T."/>
            <person name="Sandve S.R."/>
            <person name="Heier L."/>
            <person name="Spannagl M."/>
            <person name="Pfeifer M."/>
            <person name="Jakobsen K.S."/>
            <person name="Wulff B.B."/>
            <person name="Steuernagel B."/>
            <person name="Mayer K.F."/>
            <person name="Olsen O.A."/>
        </authorList>
    </citation>
    <scope>NUCLEOTIDE SEQUENCE [LARGE SCALE GENOMIC DNA]</scope>
    <source>
        <strain evidence="2">cv. AL8/78</strain>
    </source>
</reference>
<sequence length="104" mass="11910">MEDKESAQRKGMLIRHVCIGKDACYLGREHGTDRCIQATIIGVNTHQMELRLVFHTAHGNSIPEAHNMCGSYIQVKKLVLLPFTNCFLARHLRCWKKFCFGHAK</sequence>
<dbReference type="Proteomes" id="UP000015105">
    <property type="component" value="Chromosome 6D"/>
</dbReference>
<reference evidence="2" key="2">
    <citation type="journal article" date="2017" name="Nat. Plants">
        <title>The Aegilops tauschii genome reveals multiple impacts of transposons.</title>
        <authorList>
            <person name="Zhao G."/>
            <person name="Zou C."/>
            <person name="Li K."/>
            <person name="Wang K."/>
            <person name="Li T."/>
            <person name="Gao L."/>
            <person name="Zhang X."/>
            <person name="Wang H."/>
            <person name="Yang Z."/>
            <person name="Liu X."/>
            <person name="Jiang W."/>
            <person name="Mao L."/>
            <person name="Kong X."/>
            <person name="Jiao Y."/>
            <person name="Jia J."/>
        </authorList>
    </citation>
    <scope>NUCLEOTIDE SEQUENCE [LARGE SCALE GENOMIC DNA]</scope>
    <source>
        <strain evidence="2">cv. AL8/78</strain>
    </source>
</reference>
<keyword evidence="2" id="KW-1185">Reference proteome</keyword>
<name>A0A453PJB6_AEGTS</name>
<protein>
    <submittedName>
        <fullName evidence="1">Uncharacterized protein</fullName>
    </submittedName>
</protein>
<reference evidence="1" key="5">
    <citation type="journal article" date="2021" name="G3 (Bethesda)">
        <title>Aegilops tauschii genome assembly Aet v5.0 features greater sequence contiguity and improved annotation.</title>
        <authorList>
            <person name="Wang L."/>
            <person name="Zhu T."/>
            <person name="Rodriguez J.C."/>
            <person name="Deal K.R."/>
            <person name="Dubcovsky J."/>
            <person name="McGuire P.E."/>
            <person name="Lux T."/>
            <person name="Spannagl M."/>
            <person name="Mayer K.F.X."/>
            <person name="Baldrich P."/>
            <person name="Meyers B.C."/>
            <person name="Huo N."/>
            <person name="Gu Y.Q."/>
            <person name="Zhou H."/>
            <person name="Devos K.M."/>
            <person name="Bennetzen J.L."/>
            <person name="Unver T."/>
            <person name="Budak H."/>
            <person name="Gulick P.J."/>
            <person name="Galiba G."/>
            <person name="Kalapos B."/>
            <person name="Nelson D.R."/>
            <person name="Li P."/>
            <person name="You F.M."/>
            <person name="Luo M.C."/>
            <person name="Dvorak J."/>
        </authorList>
    </citation>
    <scope>NUCLEOTIDE SEQUENCE [LARGE SCALE GENOMIC DNA]</scope>
    <source>
        <strain evidence="1">cv. AL8/78</strain>
    </source>
</reference>
<proteinExistence type="predicted"/>
<organism evidence="1 2">
    <name type="scientific">Aegilops tauschii subsp. strangulata</name>
    <name type="common">Goatgrass</name>
    <dbReference type="NCBI Taxonomy" id="200361"/>
    <lineage>
        <taxon>Eukaryota</taxon>
        <taxon>Viridiplantae</taxon>
        <taxon>Streptophyta</taxon>
        <taxon>Embryophyta</taxon>
        <taxon>Tracheophyta</taxon>
        <taxon>Spermatophyta</taxon>
        <taxon>Magnoliopsida</taxon>
        <taxon>Liliopsida</taxon>
        <taxon>Poales</taxon>
        <taxon>Poaceae</taxon>
        <taxon>BOP clade</taxon>
        <taxon>Pooideae</taxon>
        <taxon>Triticodae</taxon>
        <taxon>Triticeae</taxon>
        <taxon>Triticinae</taxon>
        <taxon>Aegilops</taxon>
    </lineage>
</organism>
<dbReference type="AlphaFoldDB" id="A0A453PJB6"/>